<dbReference type="OrthoDB" id="5506583at2"/>
<dbReference type="Proteomes" id="UP000295781">
    <property type="component" value="Chromosome"/>
</dbReference>
<organism evidence="2 3">
    <name type="scientific">Sorangium cellulosum</name>
    <name type="common">Polyangium cellulosum</name>
    <dbReference type="NCBI Taxonomy" id="56"/>
    <lineage>
        <taxon>Bacteria</taxon>
        <taxon>Pseudomonadati</taxon>
        <taxon>Myxococcota</taxon>
        <taxon>Polyangia</taxon>
        <taxon>Polyangiales</taxon>
        <taxon>Polyangiaceae</taxon>
        <taxon>Sorangium</taxon>
    </lineage>
</organism>
<name>A0A4P2Q5C2_SORCE</name>
<dbReference type="PANTHER" id="PTHR24567:SF74">
    <property type="entry name" value="HTH-TYPE TRANSCRIPTIONAL REGULATOR ARCR"/>
    <property type="match status" value="1"/>
</dbReference>
<gene>
    <name evidence="2" type="ORF">SOCEGT47_047750</name>
</gene>
<dbReference type="Gene3D" id="2.60.120.10">
    <property type="entry name" value="Jelly Rolls"/>
    <property type="match status" value="1"/>
</dbReference>
<dbReference type="InterPro" id="IPR050397">
    <property type="entry name" value="Env_Response_Regulators"/>
</dbReference>
<sequence>MSGWPRDRPGMHNDGAMSQGSVDPAVVGRLSVFAGLGEASLRRVAALAVIEEHAAGSILFRESDPSADVLFALEGRVSLSMRLGDARHVTVLSLGPGELVGWSAMFEGSRRVASARVTEAASLLRLPGRALRDLCEADHDVGYAVMRQLAAVLAQRLHDTRLQLMDMFGKEQGA</sequence>
<dbReference type="CDD" id="cd00038">
    <property type="entry name" value="CAP_ED"/>
    <property type="match status" value="1"/>
</dbReference>
<feature type="domain" description="Cyclic nucleotide-binding" evidence="1">
    <location>
        <begin position="32"/>
        <end position="134"/>
    </location>
</feature>
<dbReference type="SMART" id="SM00100">
    <property type="entry name" value="cNMP"/>
    <property type="match status" value="1"/>
</dbReference>
<dbReference type="EMBL" id="CP012670">
    <property type="protein sequence ID" value="AUX24238.1"/>
    <property type="molecule type" value="Genomic_DNA"/>
</dbReference>
<dbReference type="AlphaFoldDB" id="A0A4P2Q5C2"/>
<evidence type="ECO:0000313" key="2">
    <source>
        <dbReference type="EMBL" id="AUX24238.1"/>
    </source>
</evidence>
<dbReference type="GO" id="GO:0003700">
    <property type="term" value="F:DNA-binding transcription factor activity"/>
    <property type="evidence" value="ECO:0007669"/>
    <property type="project" value="TreeGrafter"/>
</dbReference>
<protein>
    <submittedName>
        <fullName evidence="2">Crp/Fnr family transcriptional regulator</fullName>
    </submittedName>
</protein>
<dbReference type="InterPro" id="IPR018490">
    <property type="entry name" value="cNMP-bd_dom_sf"/>
</dbReference>
<proteinExistence type="predicted"/>
<evidence type="ECO:0000313" key="3">
    <source>
        <dbReference type="Proteomes" id="UP000295781"/>
    </source>
</evidence>
<dbReference type="SUPFAM" id="SSF51206">
    <property type="entry name" value="cAMP-binding domain-like"/>
    <property type="match status" value="1"/>
</dbReference>
<dbReference type="InterPro" id="IPR014710">
    <property type="entry name" value="RmlC-like_jellyroll"/>
</dbReference>
<reference evidence="2 3" key="1">
    <citation type="submission" date="2015-09" db="EMBL/GenBank/DDBJ databases">
        <title>Sorangium comparison.</title>
        <authorList>
            <person name="Zaburannyi N."/>
            <person name="Bunk B."/>
            <person name="Overmann J."/>
            <person name="Mueller R."/>
        </authorList>
    </citation>
    <scope>NUCLEOTIDE SEQUENCE [LARGE SCALE GENOMIC DNA]</scope>
    <source>
        <strain evidence="2 3">So ceGT47</strain>
    </source>
</reference>
<dbReference type="Pfam" id="PF00027">
    <property type="entry name" value="cNMP_binding"/>
    <property type="match status" value="1"/>
</dbReference>
<evidence type="ECO:0000259" key="1">
    <source>
        <dbReference type="PROSITE" id="PS50042"/>
    </source>
</evidence>
<accession>A0A4P2Q5C2</accession>
<dbReference type="PANTHER" id="PTHR24567">
    <property type="entry name" value="CRP FAMILY TRANSCRIPTIONAL REGULATORY PROTEIN"/>
    <property type="match status" value="1"/>
</dbReference>
<dbReference type="InterPro" id="IPR000595">
    <property type="entry name" value="cNMP-bd_dom"/>
</dbReference>
<dbReference type="PROSITE" id="PS50042">
    <property type="entry name" value="CNMP_BINDING_3"/>
    <property type="match status" value="1"/>
</dbReference>
<dbReference type="GO" id="GO:0005829">
    <property type="term" value="C:cytosol"/>
    <property type="evidence" value="ECO:0007669"/>
    <property type="project" value="TreeGrafter"/>
</dbReference>